<dbReference type="InterPro" id="IPR040393">
    <property type="entry name" value="TREX1/2"/>
</dbReference>
<evidence type="ECO:0000256" key="3">
    <source>
        <dbReference type="ARBA" id="ARBA00022723"/>
    </source>
</evidence>
<dbReference type="InterPro" id="IPR012337">
    <property type="entry name" value="RNaseH-like_sf"/>
</dbReference>
<dbReference type="GO" id="GO:0003676">
    <property type="term" value="F:nucleic acid binding"/>
    <property type="evidence" value="ECO:0007669"/>
    <property type="project" value="InterPro"/>
</dbReference>
<dbReference type="PANTHER" id="PTHR13058">
    <property type="entry name" value="THREE PRIME REPAIR EXONUCLEASE 1, 2"/>
    <property type="match status" value="1"/>
</dbReference>
<dbReference type="Proteomes" id="UP001652582">
    <property type="component" value="Chromosome 2"/>
</dbReference>
<dbReference type="GO" id="GO:0046872">
    <property type="term" value="F:metal ion binding"/>
    <property type="evidence" value="ECO:0007669"/>
    <property type="project" value="UniProtKB-KW"/>
</dbReference>
<evidence type="ECO:0000313" key="9">
    <source>
        <dbReference type="Proteomes" id="UP001652582"/>
    </source>
</evidence>
<dbReference type="PANTHER" id="PTHR13058:SF19">
    <property type="entry name" value="LD40940P"/>
    <property type="match status" value="1"/>
</dbReference>
<dbReference type="GeneID" id="112043222"/>
<evidence type="ECO:0000256" key="2">
    <source>
        <dbReference type="ARBA" id="ARBA00022722"/>
    </source>
</evidence>
<reference evidence="10" key="2">
    <citation type="submission" date="2025-08" db="UniProtKB">
        <authorList>
            <consortium name="RefSeq"/>
        </authorList>
    </citation>
    <scope>IDENTIFICATION</scope>
</reference>
<dbReference type="AlphaFoldDB" id="A0A6J1MN10"/>
<dbReference type="RefSeq" id="XP_023934303.1">
    <property type="nucleotide sequence ID" value="XM_024078535.2"/>
</dbReference>
<reference evidence="9" key="1">
    <citation type="submission" date="2025-05" db="UniProtKB">
        <authorList>
            <consortium name="RefSeq"/>
        </authorList>
    </citation>
    <scope>NUCLEOTIDE SEQUENCE [LARGE SCALE GENOMIC DNA]</scope>
</reference>
<dbReference type="GO" id="GO:0005737">
    <property type="term" value="C:cytoplasm"/>
    <property type="evidence" value="ECO:0007669"/>
    <property type="project" value="TreeGrafter"/>
</dbReference>
<dbReference type="InterPro" id="IPR036397">
    <property type="entry name" value="RNaseH_sf"/>
</dbReference>
<dbReference type="SUPFAM" id="SSF53098">
    <property type="entry name" value="Ribonuclease H-like"/>
    <property type="match status" value="1"/>
</dbReference>
<feature type="domain" description="Exonuclease" evidence="8">
    <location>
        <begin position="6"/>
        <end position="277"/>
    </location>
</feature>
<keyword evidence="4" id="KW-0378">Hydrolase</keyword>
<evidence type="ECO:0000256" key="4">
    <source>
        <dbReference type="ARBA" id="ARBA00022801"/>
    </source>
</evidence>
<dbReference type="SMART" id="SM00479">
    <property type="entry name" value="EXOIII"/>
    <property type="match status" value="1"/>
</dbReference>
<evidence type="ECO:0000256" key="7">
    <source>
        <dbReference type="ARBA" id="ARBA00025769"/>
    </source>
</evidence>
<evidence type="ECO:0000256" key="5">
    <source>
        <dbReference type="ARBA" id="ARBA00022839"/>
    </source>
</evidence>
<proteinExistence type="inferred from homology"/>
<keyword evidence="9" id="KW-1185">Reference proteome</keyword>
<name>A0A6J1MN10_BICAN</name>
<comment type="similarity">
    <text evidence="7">Belongs to the exonuclease superfamily. TREX family.</text>
</comment>
<gene>
    <name evidence="10" type="primary">LOC112043222</name>
</gene>
<keyword evidence="6" id="KW-0460">Magnesium</keyword>
<evidence type="ECO:0000259" key="8">
    <source>
        <dbReference type="SMART" id="SM00479"/>
    </source>
</evidence>
<keyword evidence="2" id="KW-0540">Nuclease</keyword>
<dbReference type="InterPro" id="IPR013520">
    <property type="entry name" value="Ribonucl_H"/>
</dbReference>
<accession>A0A6J1MN10</accession>
<keyword evidence="5" id="KW-0269">Exonuclease</keyword>
<protein>
    <submittedName>
        <fullName evidence="10">Uncharacterized protein LOC112043222</fullName>
    </submittedName>
</protein>
<dbReference type="OrthoDB" id="10250935at2759"/>
<keyword evidence="3" id="KW-0479">Metal-binding</keyword>
<dbReference type="Pfam" id="PF00929">
    <property type="entry name" value="RNase_T"/>
    <property type="match status" value="1"/>
</dbReference>
<dbReference type="GO" id="GO:0008296">
    <property type="term" value="F:3'-5'-DNA exonuclease activity"/>
    <property type="evidence" value="ECO:0007669"/>
    <property type="project" value="TreeGrafter"/>
</dbReference>
<evidence type="ECO:0000256" key="1">
    <source>
        <dbReference type="ARBA" id="ARBA00001946"/>
    </source>
</evidence>
<dbReference type="Gene3D" id="3.30.420.10">
    <property type="entry name" value="Ribonuclease H-like superfamily/Ribonuclease H"/>
    <property type="match status" value="1"/>
</dbReference>
<comment type="cofactor">
    <cofactor evidence="1">
        <name>Mg(2+)</name>
        <dbReference type="ChEBI" id="CHEBI:18420"/>
    </cofactor>
</comment>
<dbReference type="KEGG" id="bany:112043222"/>
<organism evidence="9 10">
    <name type="scientific">Bicyclus anynana</name>
    <name type="common">Squinting bush brown butterfly</name>
    <dbReference type="NCBI Taxonomy" id="110368"/>
    <lineage>
        <taxon>Eukaryota</taxon>
        <taxon>Metazoa</taxon>
        <taxon>Ecdysozoa</taxon>
        <taxon>Arthropoda</taxon>
        <taxon>Hexapoda</taxon>
        <taxon>Insecta</taxon>
        <taxon>Pterygota</taxon>
        <taxon>Neoptera</taxon>
        <taxon>Endopterygota</taxon>
        <taxon>Lepidoptera</taxon>
        <taxon>Glossata</taxon>
        <taxon>Ditrysia</taxon>
        <taxon>Papilionoidea</taxon>
        <taxon>Nymphalidae</taxon>
        <taxon>Satyrinae</taxon>
        <taxon>Satyrini</taxon>
        <taxon>Mycalesina</taxon>
        <taxon>Bicyclus</taxon>
    </lineage>
</organism>
<evidence type="ECO:0000313" key="10">
    <source>
        <dbReference type="RefSeq" id="XP_023934303.1"/>
    </source>
</evidence>
<dbReference type="GO" id="GO:0006308">
    <property type="term" value="P:DNA catabolic process"/>
    <property type="evidence" value="ECO:0007669"/>
    <property type="project" value="TreeGrafter"/>
</dbReference>
<evidence type="ECO:0000256" key="6">
    <source>
        <dbReference type="ARBA" id="ARBA00022842"/>
    </source>
</evidence>
<sequence length="300" mass="33758">MSAIATYVFIDLETSGLPAEENNKTKITELSLVAVKRKHVLDTRKGCAPRVQQKLTLCLNPGRMVHPDCTKVTGLCNDLLEQEAFFNMEVFTIIDKFLNLLTKPACLIAQNGHNFDFPILKNHFVKLGASLSDDIMCADCLHAFYDIMEGKKKVNNYPMSDTKEEPATSIVNKTEVDEIDFASENTLSAKAVNETTPKRSVVQCVNKTPQKRNSPLKISKARRRFPWSKGEKPTEKYKLKDVYFRLLNREAVDAHRAENDCVLALECSVALGEDFVNWVDENHCLFSEVKPMTVGTPLGK</sequence>